<protein>
    <submittedName>
        <fullName evidence="2">YHS domain-containing (Seleno)protein</fullName>
    </submittedName>
</protein>
<feature type="signal peptide" evidence="1">
    <location>
        <begin position="1"/>
        <end position="19"/>
    </location>
</feature>
<keyword evidence="1" id="KW-0732">Signal</keyword>
<evidence type="ECO:0000313" key="3">
    <source>
        <dbReference type="Proteomes" id="UP001232992"/>
    </source>
</evidence>
<dbReference type="Proteomes" id="UP001232992">
    <property type="component" value="Unassembled WGS sequence"/>
</dbReference>
<dbReference type="PROSITE" id="PS51257">
    <property type="entry name" value="PROKAR_LIPOPROTEIN"/>
    <property type="match status" value="1"/>
</dbReference>
<dbReference type="NCBIfam" id="NF041384">
    <property type="entry name" value="YHS_seleno_dom"/>
    <property type="match status" value="1"/>
</dbReference>
<gene>
    <name evidence="2" type="ORF">PMH09_14005</name>
</gene>
<evidence type="ECO:0000313" key="2">
    <source>
        <dbReference type="EMBL" id="MDJ1184294.1"/>
    </source>
</evidence>
<dbReference type="EMBL" id="JAQOSQ010000014">
    <property type="protein sequence ID" value="MDJ1184294.1"/>
    <property type="molecule type" value="Genomic_DNA"/>
</dbReference>
<name>A0ABT7C0M4_9CYAN</name>
<dbReference type="RefSeq" id="WP_283758948.1">
    <property type="nucleotide sequence ID" value="NZ_JAQOSQ010000014.1"/>
</dbReference>
<feature type="chain" id="PRO_5045683410" evidence="1">
    <location>
        <begin position="20"/>
        <end position="176"/>
    </location>
</feature>
<sequence>MLKKILVILALNASLVALVSCGSSSESTSSDRSSTATEVESDRQLDFSLNLDERGRALRGYDPVAYFSEGKPVEGNAEFTLDWNEATWYFANADNRDRFAANPEKFAPANGGYCTFGIVLAKKFDGDPNVWSLYENKLYVFLNEEVKDKFFKDPTGNLKKVTDTWPSIASKSPAEL</sequence>
<comment type="caution">
    <text evidence="2">The sequence shown here is derived from an EMBL/GenBank/DDBJ whole genome shotgun (WGS) entry which is preliminary data.</text>
</comment>
<proteinExistence type="predicted"/>
<organism evidence="2 3">
    <name type="scientific">Roseofilum casamattae BLCC-M143</name>
    <dbReference type="NCBI Taxonomy" id="3022442"/>
    <lineage>
        <taxon>Bacteria</taxon>
        <taxon>Bacillati</taxon>
        <taxon>Cyanobacteriota</taxon>
        <taxon>Cyanophyceae</taxon>
        <taxon>Desertifilales</taxon>
        <taxon>Desertifilaceae</taxon>
        <taxon>Roseofilum</taxon>
        <taxon>Roseofilum casamattae</taxon>
    </lineage>
</organism>
<evidence type="ECO:0000256" key="1">
    <source>
        <dbReference type="SAM" id="SignalP"/>
    </source>
</evidence>
<keyword evidence="3" id="KW-1185">Reference proteome</keyword>
<reference evidence="2 3" key="1">
    <citation type="submission" date="2023-01" db="EMBL/GenBank/DDBJ databases">
        <title>Novel diversity within Roseofilum (Cyanobacteria; Desertifilaceae) from marine benthic mats with descriptions of four novel species.</title>
        <authorList>
            <person name="Wang Y."/>
            <person name="Berthold D.E."/>
            <person name="Hu J."/>
            <person name="Lefler F.W."/>
            <person name="Laughinghouse H.D. IV."/>
        </authorList>
    </citation>
    <scope>NUCLEOTIDE SEQUENCE [LARGE SCALE GENOMIC DNA]</scope>
    <source>
        <strain evidence="2 3">BLCC-M143</strain>
    </source>
</reference>
<accession>A0ABT7C0M4</accession>